<dbReference type="Gene3D" id="3.90.1600.10">
    <property type="entry name" value="Palm domain of DNA polymerase"/>
    <property type="match status" value="1"/>
</dbReference>
<keyword evidence="3" id="KW-0808">Transferase</keyword>
<evidence type="ECO:0000256" key="3">
    <source>
        <dbReference type="ARBA" id="ARBA00022679"/>
    </source>
</evidence>
<evidence type="ECO:0000256" key="6">
    <source>
        <dbReference type="ARBA" id="ARBA00022932"/>
    </source>
</evidence>
<protein>
    <recommendedName>
        <fullName evidence="2">DNA-directed DNA polymerase</fullName>
        <ecNumber evidence="2">2.7.7.7</ecNumber>
    </recommendedName>
</protein>
<dbReference type="PANTHER" id="PTHR33568">
    <property type="entry name" value="DNA POLYMERASE"/>
    <property type="match status" value="1"/>
</dbReference>
<accession>A0A8R1YWN3</accession>
<gene>
    <name evidence="9" type="primary">WBGene00275556</name>
</gene>
<dbReference type="InterPro" id="IPR023211">
    <property type="entry name" value="DNA_pol_palm_dom_sf"/>
</dbReference>
<keyword evidence="5" id="KW-0235">DNA replication</keyword>
<reference evidence="9" key="2">
    <citation type="submission" date="2022-06" db="UniProtKB">
        <authorList>
            <consortium name="EnsemblMetazoa"/>
        </authorList>
    </citation>
    <scope>IDENTIFICATION</scope>
    <source>
        <strain evidence="9">PS312</strain>
    </source>
</reference>
<dbReference type="InterPro" id="IPR043502">
    <property type="entry name" value="DNA/RNA_pol_sf"/>
</dbReference>
<sequence>MHFTIALAEMELFLNKCQYQCTACSNLLVAGHCSGDLKLSCDDCNFTFRSQKCMDAHRYTPSDIRKGSSRCSDVKLCLGCNTVYRPANGPHICGQSLFCVLCKSYVNHPCSWDKYEDSSRQQMLKKQREFAFGFFDCESQQCTEREDGEFEYGEHVVTTISLCKICYKCEDAPIDQFCPGRCGERRVTFQYKDANTPKNEVVDKFVNYLITDPSMKSRLIYSHNGAKYDQHLIFNGFRRRGFYPKTVNKGSSLIRVEVKSRDRKLVFKDSYCTIPMPLSSFAKSFELDCEDKGTFPHLLNMKCFRGKKWPSIPPKKYFSYKYMKPDQQIAFDDWYVTQIGKEFDQDKELRRYCENDVLLLLKGCMKFREKMIEATDWCPFVTANTLASFCLYILRVDHLNDLEMPYLPEQGYGRVNQSLFALKYIRWRESKLPYDLEHELSSKGERKISIGNHHFSLDCYDPVTHKIIEVLGCWHHACNRCFPPGSIMAGGERAEEVYGRTMRRIEMIKSVHPDIEVHWECEIKTQLLDPTTGMKKFFDEVEIVDRLKIRDGIYGGRVEVMRTYLKATAKTMIKHYDICSLYPAIQSTHESPLGRPEIITSNFKPIVGNTFPYKGIALITILAPSDLKLPVLPVRHEKALFFCLCFSCIKERSERCGHIGNDKARAWRGTYATVEINLALEKGYKVLKIHEVYSWQDWSTSIYRNYFKRLIKLKFASSGFPQGVDTPEQQSEYCAKVGEKLGFTLHPDEVKEDPALRLKLAEVPIHLKTEYIPASEFYNLCLDPNIILTRSEIVEDGNDGEMSGDDTLREETLLVSYKPRIDTIRANRYSATHHAVILTAHSRVLLYRILEKVGSKTAYCDTDSIIFEMDRDGEDPLKHLLTNLLGEMSDECKPGYELDECIFAGCKNYSISLRNLETGAISRKDAFRGVVKDTEAMNILSHEMISDMVLKKTPAHIDIKRPELKRKLGSVKTQIMCKRYRPFSFKRVARGEGKDEIHVPFGYIGDDE</sequence>
<dbReference type="InterPro" id="IPR012337">
    <property type="entry name" value="RNaseH-like_sf"/>
</dbReference>
<dbReference type="GO" id="GO:0003677">
    <property type="term" value="F:DNA binding"/>
    <property type="evidence" value="ECO:0007669"/>
    <property type="project" value="UniProtKB-KW"/>
</dbReference>
<dbReference type="SUPFAM" id="SSF56672">
    <property type="entry name" value="DNA/RNA polymerases"/>
    <property type="match status" value="1"/>
</dbReference>
<comment type="catalytic activity">
    <reaction evidence="8">
        <text>DNA(n) + a 2'-deoxyribonucleoside 5'-triphosphate = DNA(n+1) + diphosphate</text>
        <dbReference type="Rhea" id="RHEA:22508"/>
        <dbReference type="Rhea" id="RHEA-COMP:17339"/>
        <dbReference type="Rhea" id="RHEA-COMP:17340"/>
        <dbReference type="ChEBI" id="CHEBI:33019"/>
        <dbReference type="ChEBI" id="CHEBI:61560"/>
        <dbReference type="ChEBI" id="CHEBI:173112"/>
        <dbReference type="EC" id="2.7.7.7"/>
    </reaction>
</comment>
<dbReference type="GO" id="GO:0006260">
    <property type="term" value="P:DNA replication"/>
    <property type="evidence" value="ECO:0007669"/>
    <property type="project" value="UniProtKB-KW"/>
</dbReference>
<keyword evidence="7" id="KW-0238">DNA-binding</keyword>
<comment type="similarity">
    <text evidence="1">Belongs to the DNA polymerase type-B family.</text>
</comment>
<dbReference type="EnsemblMetazoa" id="PPA37187.1">
    <property type="protein sequence ID" value="PPA37187.1"/>
    <property type="gene ID" value="WBGene00275556"/>
</dbReference>
<dbReference type="AlphaFoldDB" id="A0A2A6BSA2"/>
<keyword evidence="4" id="KW-0548">Nucleotidyltransferase</keyword>
<evidence type="ECO:0000313" key="9">
    <source>
        <dbReference type="EnsemblMetazoa" id="PPA37187.1"/>
    </source>
</evidence>
<organism evidence="9 10">
    <name type="scientific">Pristionchus pacificus</name>
    <name type="common">Parasitic nematode worm</name>
    <dbReference type="NCBI Taxonomy" id="54126"/>
    <lineage>
        <taxon>Eukaryota</taxon>
        <taxon>Metazoa</taxon>
        <taxon>Ecdysozoa</taxon>
        <taxon>Nematoda</taxon>
        <taxon>Chromadorea</taxon>
        <taxon>Rhabditida</taxon>
        <taxon>Rhabditina</taxon>
        <taxon>Diplogasteromorpha</taxon>
        <taxon>Diplogasteroidea</taxon>
        <taxon>Neodiplogasteridae</taxon>
        <taxon>Pristionchus</taxon>
    </lineage>
</organism>
<keyword evidence="10" id="KW-1185">Reference proteome</keyword>
<dbReference type="GO" id="GO:0042575">
    <property type="term" value="C:DNA polymerase complex"/>
    <property type="evidence" value="ECO:0007669"/>
    <property type="project" value="UniProtKB-ARBA"/>
</dbReference>
<dbReference type="Gene3D" id="3.30.420.10">
    <property type="entry name" value="Ribonuclease H-like superfamily/Ribonuclease H"/>
    <property type="match status" value="1"/>
</dbReference>
<evidence type="ECO:0000256" key="2">
    <source>
        <dbReference type="ARBA" id="ARBA00012417"/>
    </source>
</evidence>
<dbReference type="PANTHER" id="PTHR33568:SF3">
    <property type="entry name" value="DNA-DIRECTED DNA POLYMERASE"/>
    <property type="match status" value="1"/>
</dbReference>
<dbReference type="InterPro" id="IPR004868">
    <property type="entry name" value="DNA-dir_DNA_pol_B_mt/vir"/>
</dbReference>
<evidence type="ECO:0000256" key="1">
    <source>
        <dbReference type="ARBA" id="ARBA00005755"/>
    </source>
</evidence>
<evidence type="ECO:0000256" key="7">
    <source>
        <dbReference type="ARBA" id="ARBA00023125"/>
    </source>
</evidence>
<reference evidence="10" key="1">
    <citation type="journal article" date="2008" name="Nat. Genet.">
        <title>The Pristionchus pacificus genome provides a unique perspective on nematode lifestyle and parasitism.</title>
        <authorList>
            <person name="Dieterich C."/>
            <person name="Clifton S.W."/>
            <person name="Schuster L.N."/>
            <person name="Chinwalla A."/>
            <person name="Delehaunty K."/>
            <person name="Dinkelacker I."/>
            <person name="Fulton L."/>
            <person name="Fulton R."/>
            <person name="Godfrey J."/>
            <person name="Minx P."/>
            <person name="Mitreva M."/>
            <person name="Roeseler W."/>
            <person name="Tian H."/>
            <person name="Witte H."/>
            <person name="Yang S.P."/>
            <person name="Wilson R.K."/>
            <person name="Sommer R.J."/>
        </authorList>
    </citation>
    <scope>NUCLEOTIDE SEQUENCE [LARGE SCALE GENOMIC DNA]</scope>
    <source>
        <strain evidence="10">PS312</strain>
    </source>
</reference>
<dbReference type="GO" id="GO:0003887">
    <property type="term" value="F:DNA-directed DNA polymerase activity"/>
    <property type="evidence" value="ECO:0007669"/>
    <property type="project" value="UniProtKB-KW"/>
</dbReference>
<accession>A0A2A6BSA2</accession>
<name>A0A2A6BSA2_PRIPA</name>
<evidence type="ECO:0000256" key="8">
    <source>
        <dbReference type="ARBA" id="ARBA00049244"/>
    </source>
</evidence>
<evidence type="ECO:0000256" key="4">
    <source>
        <dbReference type="ARBA" id="ARBA00022695"/>
    </source>
</evidence>
<dbReference type="GO" id="GO:0000166">
    <property type="term" value="F:nucleotide binding"/>
    <property type="evidence" value="ECO:0007669"/>
    <property type="project" value="InterPro"/>
</dbReference>
<dbReference type="SUPFAM" id="SSF53098">
    <property type="entry name" value="Ribonuclease H-like"/>
    <property type="match status" value="1"/>
</dbReference>
<dbReference type="Pfam" id="PF03175">
    <property type="entry name" value="DNA_pol_B_2"/>
    <property type="match status" value="2"/>
</dbReference>
<dbReference type="OrthoDB" id="5876545at2759"/>
<proteinExistence type="inferred from homology"/>
<evidence type="ECO:0000256" key="5">
    <source>
        <dbReference type="ARBA" id="ARBA00022705"/>
    </source>
</evidence>
<keyword evidence="6" id="KW-0239">DNA-directed DNA polymerase</keyword>
<evidence type="ECO:0000313" key="10">
    <source>
        <dbReference type="Proteomes" id="UP000005239"/>
    </source>
</evidence>
<dbReference type="InterPro" id="IPR036397">
    <property type="entry name" value="RNaseH_sf"/>
</dbReference>
<dbReference type="Proteomes" id="UP000005239">
    <property type="component" value="Unassembled WGS sequence"/>
</dbReference>
<dbReference type="EC" id="2.7.7.7" evidence="2"/>